<dbReference type="Gene3D" id="3.30.1330.40">
    <property type="entry name" value="RutC-like"/>
    <property type="match status" value="2"/>
</dbReference>
<dbReference type="InterPro" id="IPR035959">
    <property type="entry name" value="RutC-like_sf"/>
</dbReference>
<dbReference type="CDD" id="cd06156">
    <property type="entry name" value="eu_AANH_C_2"/>
    <property type="match status" value="1"/>
</dbReference>
<accession>A0A6A5V3K5</accession>
<evidence type="ECO:0000256" key="1">
    <source>
        <dbReference type="ARBA" id="ARBA00012089"/>
    </source>
</evidence>
<dbReference type="EMBL" id="ML976695">
    <property type="protein sequence ID" value="KAF1971210.1"/>
    <property type="molecule type" value="Genomic_DNA"/>
</dbReference>
<dbReference type="InterPro" id="IPR002761">
    <property type="entry name" value="Diphthami_syn_dom"/>
</dbReference>
<comment type="catalytic activity">
    <reaction evidence="5">
        <text>diphthine-[translation elongation factor 2] + NH4(+) + ATP = diphthamide-[translation elongation factor 2] + AMP + diphosphate + H(+)</text>
        <dbReference type="Rhea" id="RHEA:19753"/>
        <dbReference type="Rhea" id="RHEA-COMP:10172"/>
        <dbReference type="Rhea" id="RHEA-COMP:10174"/>
        <dbReference type="ChEBI" id="CHEBI:15378"/>
        <dbReference type="ChEBI" id="CHEBI:16692"/>
        <dbReference type="ChEBI" id="CHEBI:28938"/>
        <dbReference type="ChEBI" id="CHEBI:30616"/>
        <dbReference type="ChEBI" id="CHEBI:33019"/>
        <dbReference type="ChEBI" id="CHEBI:82696"/>
        <dbReference type="ChEBI" id="CHEBI:456215"/>
        <dbReference type="EC" id="6.3.1.14"/>
    </reaction>
</comment>
<protein>
    <recommendedName>
        <fullName evidence="2">Diphthine--ammonia ligase</fullName>
        <ecNumber evidence="1">6.3.1.14</ecNumber>
    </recommendedName>
    <alternativeName>
        <fullName evidence="3">Diphthamide synthase</fullName>
    </alternativeName>
    <alternativeName>
        <fullName evidence="4">Diphthamide synthetase</fullName>
    </alternativeName>
</protein>
<feature type="domain" description="Diphthamide synthase" evidence="7">
    <location>
        <begin position="8"/>
        <end position="239"/>
    </location>
</feature>
<dbReference type="InterPro" id="IPR006175">
    <property type="entry name" value="YjgF/YER057c/UK114"/>
</dbReference>
<evidence type="ECO:0000256" key="4">
    <source>
        <dbReference type="ARBA" id="ARBA00031552"/>
    </source>
</evidence>
<dbReference type="Proteomes" id="UP000800036">
    <property type="component" value="Unassembled WGS sequence"/>
</dbReference>
<keyword evidence="9" id="KW-1185">Reference proteome</keyword>
<organism evidence="8 9">
    <name type="scientific">Bimuria novae-zelandiae CBS 107.79</name>
    <dbReference type="NCBI Taxonomy" id="1447943"/>
    <lineage>
        <taxon>Eukaryota</taxon>
        <taxon>Fungi</taxon>
        <taxon>Dikarya</taxon>
        <taxon>Ascomycota</taxon>
        <taxon>Pezizomycotina</taxon>
        <taxon>Dothideomycetes</taxon>
        <taxon>Pleosporomycetidae</taxon>
        <taxon>Pleosporales</taxon>
        <taxon>Massarineae</taxon>
        <taxon>Didymosphaeriaceae</taxon>
        <taxon>Bimuria</taxon>
    </lineage>
</organism>
<dbReference type="SUPFAM" id="SSF52402">
    <property type="entry name" value="Adenine nucleotide alpha hydrolases-like"/>
    <property type="match status" value="1"/>
</dbReference>
<dbReference type="GO" id="GO:0017183">
    <property type="term" value="P:protein histidyl modification to diphthamide"/>
    <property type="evidence" value="ECO:0007669"/>
    <property type="project" value="TreeGrafter"/>
</dbReference>
<dbReference type="EC" id="6.3.1.14" evidence="1"/>
<dbReference type="AlphaFoldDB" id="A0A6A5V3K5"/>
<dbReference type="Gene3D" id="3.90.1490.10">
    <property type="entry name" value="putative n-type atp pyrophosphatase, domain 2"/>
    <property type="match status" value="1"/>
</dbReference>
<dbReference type="NCBIfam" id="TIGR00290">
    <property type="entry name" value="MJ0570_dom"/>
    <property type="match status" value="1"/>
</dbReference>
<dbReference type="CDD" id="cd01994">
    <property type="entry name" value="AANH_PF0828-like"/>
    <property type="match status" value="1"/>
</dbReference>
<dbReference type="Pfam" id="PF01042">
    <property type="entry name" value="Ribonuc_L-PSP"/>
    <property type="match status" value="1"/>
</dbReference>
<evidence type="ECO:0000256" key="3">
    <source>
        <dbReference type="ARBA" id="ARBA00029814"/>
    </source>
</evidence>
<evidence type="ECO:0000259" key="7">
    <source>
        <dbReference type="Pfam" id="PF01902"/>
    </source>
</evidence>
<evidence type="ECO:0000256" key="5">
    <source>
        <dbReference type="ARBA" id="ARBA00048108"/>
    </source>
</evidence>
<sequence length="731" mass="81041">MTTPLNFVALISGGKDSFFSILHCLANGHRLVALANLHPPANGEEDINSFMYQTVGASLISLYEEALEVPIYRQEIRGSAVVHDTDYRQQEYDETEALVPLLKQVKQNHPEANAVSTGAILSTYQRTRVENVALRLGLTPLSFLWQYPFLPPYLQSSLLTDMHAVDQVSRVIKVASGGLDESFLGENVTDPKTVGRMKKALGRFSENGDGALVGEGGEFETLVVDGPSLLWKKRLELEGEGEILRQDGGTAVLKLAAKLLEKEHDTMSLQDLRRPPTFDDEIFEVLNSQLKLSTTTNLPDQQSTPISLPINMNLEANGRTLVFHNISDNARMGYQAGSPNRDIRVQLSNIFFRLAKLLESYRASTSDITHCTLLVRDMKDFALINGLYAKFFNFTNPPSRVTVAVGDAMPQSLDVMLTTIAHPQGEQRRRKGLHVQSQSYWAPANIGPYSQAISVPLGDGYEVHVAGQIPLDPPSMALYTKDGFKGEALLALQHLTRIGRTQNVKWWVAGVAMIPGSEDLEAQAQRVSLAQSVWAVINEPPSEKEEEEDEEVIDAWDRKNFSKAFDDTVSRTQIPDYSIFEQHNVQIPAGPTKFRAPPCIVVEVDALPRYASIEWACTGLSVNALQQQLHNDGASADGGSAKPHHPSSVQVRDPESRFAYTVIEIPGDDEVDASRWLSRVEHGTLYASAKFDWTQSYWFKNGISWIPCKRVWSEGGREVKGVLVARSCSLL</sequence>
<proteinExistence type="predicted"/>
<dbReference type="Pfam" id="PF01902">
    <property type="entry name" value="Diphthami_syn_2"/>
    <property type="match status" value="1"/>
</dbReference>
<dbReference type="GO" id="GO:0017178">
    <property type="term" value="F:diphthine-ammonia ligase activity"/>
    <property type="evidence" value="ECO:0007669"/>
    <property type="project" value="UniProtKB-EC"/>
</dbReference>
<dbReference type="PANTHER" id="PTHR12196:SF2">
    <property type="entry name" value="DIPHTHINE--AMMONIA LIGASE"/>
    <property type="match status" value="1"/>
</dbReference>
<dbReference type="InterPro" id="IPR014729">
    <property type="entry name" value="Rossmann-like_a/b/a_fold"/>
</dbReference>
<dbReference type="PANTHER" id="PTHR12196">
    <property type="entry name" value="DOMAIN OF UNKNOWN FUNCTION 71 DUF71 -CONTAINING PROTEIN"/>
    <property type="match status" value="1"/>
</dbReference>
<gene>
    <name evidence="8" type="ORF">BU23DRAFT_556227</name>
</gene>
<reference evidence="8" key="1">
    <citation type="journal article" date="2020" name="Stud. Mycol.">
        <title>101 Dothideomycetes genomes: a test case for predicting lifestyles and emergence of pathogens.</title>
        <authorList>
            <person name="Haridas S."/>
            <person name="Albert R."/>
            <person name="Binder M."/>
            <person name="Bloem J."/>
            <person name="Labutti K."/>
            <person name="Salamov A."/>
            <person name="Andreopoulos B."/>
            <person name="Baker S."/>
            <person name="Barry K."/>
            <person name="Bills G."/>
            <person name="Bluhm B."/>
            <person name="Cannon C."/>
            <person name="Castanera R."/>
            <person name="Culley D."/>
            <person name="Daum C."/>
            <person name="Ezra D."/>
            <person name="Gonzalez J."/>
            <person name="Henrissat B."/>
            <person name="Kuo A."/>
            <person name="Liang C."/>
            <person name="Lipzen A."/>
            <person name="Lutzoni F."/>
            <person name="Magnuson J."/>
            <person name="Mondo S."/>
            <person name="Nolan M."/>
            <person name="Ohm R."/>
            <person name="Pangilinan J."/>
            <person name="Park H.-J."/>
            <person name="Ramirez L."/>
            <person name="Alfaro M."/>
            <person name="Sun H."/>
            <person name="Tritt A."/>
            <person name="Yoshinaga Y."/>
            <person name="Zwiers L.-H."/>
            <person name="Turgeon B."/>
            <person name="Goodwin S."/>
            <person name="Spatafora J."/>
            <person name="Crous P."/>
            <person name="Grigoriev I."/>
        </authorList>
    </citation>
    <scope>NUCLEOTIDE SEQUENCE</scope>
    <source>
        <strain evidence="8">CBS 107.79</strain>
    </source>
</reference>
<evidence type="ECO:0000313" key="8">
    <source>
        <dbReference type="EMBL" id="KAF1971210.1"/>
    </source>
</evidence>
<evidence type="ECO:0000256" key="6">
    <source>
        <dbReference type="SAM" id="MobiDB-lite"/>
    </source>
</evidence>
<dbReference type="OrthoDB" id="686384at2759"/>
<feature type="region of interest" description="Disordered" evidence="6">
    <location>
        <begin position="631"/>
        <end position="651"/>
    </location>
</feature>
<dbReference type="FunFam" id="3.40.50.620:FF:000145">
    <property type="entry name" value="ATP-binding domain containing protein"/>
    <property type="match status" value="1"/>
</dbReference>
<dbReference type="SUPFAM" id="SSF55298">
    <property type="entry name" value="YjgF-like"/>
    <property type="match status" value="2"/>
</dbReference>
<dbReference type="Gene3D" id="3.40.50.620">
    <property type="entry name" value="HUPs"/>
    <property type="match status" value="1"/>
</dbReference>
<evidence type="ECO:0000313" key="9">
    <source>
        <dbReference type="Proteomes" id="UP000800036"/>
    </source>
</evidence>
<evidence type="ECO:0000256" key="2">
    <source>
        <dbReference type="ARBA" id="ARBA00018426"/>
    </source>
</evidence>
<dbReference type="InterPro" id="IPR030662">
    <property type="entry name" value="DPH6/MJ0570"/>
</dbReference>
<name>A0A6A5V3K5_9PLEO</name>